<sequence>MIFAVTVVTNSFAGIVRLRLLTRGGRGFGGSFRARNGASCIQSRAVSIILVHTGKDDSVEVHRSAFALFNSHQVIDLRLESGTESEWESGTRVELEFVPVSKGVPFLKSLVKFLEGLVGSHPERLPLFGHGTLADRKRISRSDPVGELLPSGDRLVGGMKYLHVTNGSTGKHQKSKLRPYYRMSEMNGEEHLHFLEPASDVHLDRSIIFGTVSERPAFKNRTDVFGLISIRIIWLRDVFSDLIRSITLSSELIRVRHLRSGRTRSGGSAKSWRNGRDHDSRRASSNRRGGG</sequence>
<name>A0ACC0DN90_9BASI</name>
<accession>A0ACC0DN90</accession>
<protein>
    <submittedName>
        <fullName evidence="1">Uncharacterized protein</fullName>
    </submittedName>
</protein>
<dbReference type="Proteomes" id="UP001060170">
    <property type="component" value="Chromosome 18"/>
</dbReference>
<proteinExistence type="predicted"/>
<keyword evidence="2" id="KW-1185">Reference proteome</keyword>
<evidence type="ECO:0000313" key="1">
    <source>
        <dbReference type="EMBL" id="KAI7935660.1"/>
    </source>
</evidence>
<gene>
    <name evidence="1" type="ORF">MJO28_016531</name>
</gene>
<evidence type="ECO:0000313" key="2">
    <source>
        <dbReference type="Proteomes" id="UP001060170"/>
    </source>
</evidence>
<reference evidence="2" key="2">
    <citation type="journal article" date="2018" name="Mol. Plant Microbe Interact.">
        <title>Genome sequence resources for the wheat stripe rust pathogen (Puccinia striiformis f. sp. tritici) and the barley stripe rust pathogen (Puccinia striiformis f. sp. hordei).</title>
        <authorList>
            <person name="Xia C."/>
            <person name="Wang M."/>
            <person name="Yin C."/>
            <person name="Cornejo O.E."/>
            <person name="Hulbert S.H."/>
            <person name="Chen X."/>
        </authorList>
    </citation>
    <scope>NUCLEOTIDE SEQUENCE [LARGE SCALE GENOMIC DNA]</scope>
    <source>
        <strain evidence="2">93-210</strain>
    </source>
</reference>
<dbReference type="EMBL" id="CM045882">
    <property type="protein sequence ID" value="KAI7935660.1"/>
    <property type="molecule type" value="Genomic_DNA"/>
</dbReference>
<reference evidence="2" key="1">
    <citation type="journal article" date="2018" name="BMC Genomics">
        <title>Genomic insights into host adaptation between the wheat stripe rust pathogen (Puccinia striiformis f. sp. tritici) and the barley stripe rust pathogen (Puccinia striiformis f. sp. hordei).</title>
        <authorList>
            <person name="Xia C."/>
            <person name="Wang M."/>
            <person name="Yin C."/>
            <person name="Cornejo O.E."/>
            <person name="Hulbert S.H."/>
            <person name="Chen X."/>
        </authorList>
    </citation>
    <scope>NUCLEOTIDE SEQUENCE [LARGE SCALE GENOMIC DNA]</scope>
    <source>
        <strain evidence="2">93-210</strain>
    </source>
</reference>
<organism evidence="1 2">
    <name type="scientific">Puccinia striiformis f. sp. tritici</name>
    <dbReference type="NCBI Taxonomy" id="168172"/>
    <lineage>
        <taxon>Eukaryota</taxon>
        <taxon>Fungi</taxon>
        <taxon>Dikarya</taxon>
        <taxon>Basidiomycota</taxon>
        <taxon>Pucciniomycotina</taxon>
        <taxon>Pucciniomycetes</taxon>
        <taxon>Pucciniales</taxon>
        <taxon>Pucciniaceae</taxon>
        <taxon>Puccinia</taxon>
    </lineage>
</organism>
<comment type="caution">
    <text evidence="1">The sequence shown here is derived from an EMBL/GenBank/DDBJ whole genome shotgun (WGS) entry which is preliminary data.</text>
</comment>
<reference evidence="1 2" key="3">
    <citation type="journal article" date="2022" name="Microbiol. Spectr.">
        <title>Folding features and dynamics of 3D genome architecture in plant fungal pathogens.</title>
        <authorList>
            <person name="Xia C."/>
        </authorList>
    </citation>
    <scope>NUCLEOTIDE SEQUENCE [LARGE SCALE GENOMIC DNA]</scope>
    <source>
        <strain evidence="1 2">93-210</strain>
    </source>
</reference>